<dbReference type="GeneID" id="28841886"/>
<dbReference type="Proteomes" id="UP000091956">
    <property type="component" value="Unassembled WGS sequence"/>
</dbReference>
<evidence type="ECO:0000313" key="1">
    <source>
        <dbReference type="EMBL" id="OBT93825.1"/>
    </source>
</evidence>
<reference evidence="1 2" key="1">
    <citation type="submission" date="2016-03" db="EMBL/GenBank/DDBJ databases">
        <title>Comparative genomics of Pseudogymnoascus destructans, the fungus causing white-nose syndrome of bats.</title>
        <authorList>
            <person name="Palmer J.M."/>
            <person name="Drees K.P."/>
            <person name="Foster J.T."/>
            <person name="Lindner D.L."/>
        </authorList>
    </citation>
    <scope>NUCLEOTIDE SEQUENCE [LARGE SCALE GENOMIC DNA]</scope>
    <source>
        <strain evidence="1 2">UAMH 10579</strain>
    </source>
</reference>
<accession>A0A1B8GD95</accession>
<proteinExistence type="predicted"/>
<evidence type="ECO:0000313" key="2">
    <source>
        <dbReference type="Proteomes" id="UP000091956"/>
    </source>
</evidence>
<reference evidence="2" key="2">
    <citation type="journal article" date="2018" name="Nat. Commun.">
        <title>Extreme sensitivity to ultraviolet light in the fungal pathogen causing white-nose syndrome of bats.</title>
        <authorList>
            <person name="Palmer J.M."/>
            <person name="Drees K.P."/>
            <person name="Foster J.T."/>
            <person name="Lindner D.L."/>
        </authorList>
    </citation>
    <scope>NUCLEOTIDE SEQUENCE [LARGE SCALE GENOMIC DNA]</scope>
    <source>
        <strain evidence="2">UAMH 10579</strain>
    </source>
</reference>
<sequence>MAEVEFLLQCQFWAKLKAEKEVAPKDEDLDFVLSNNPLEALAKGEAPIFKAYLC</sequence>
<protein>
    <submittedName>
        <fullName evidence="1">Uncharacterized protein</fullName>
    </submittedName>
</protein>
<gene>
    <name evidence="1" type="ORF">VE01_08500</name>
</gene>
<dbReference type="AlphaFoldDB" id="A0A1B8GD95"/>
<dbReference type="STRING" id="342668.A0A1B8GD95"/>
<dbReference type="EMBL" id="KV460249">
    <property type="protein sequence ID" value="OBT93825.1"/>
    <property type="molecule type" value="Genomic_DNA"/>
</dbReference>
<keyword evidence="2" id="KW-1185">Reference proteome</keyword>
<organism evidence="1 2">
    <name type="scientific">Pseudogymnoascus verrucosus</name>
    <dbReference type="NCBI Taxonomy" id="342668"/>
    <lineage>
        <taxon>Eukaryota</taxon>
        <taxon>Fungi</taxon>
        <taxon>Dikarya</taxon>
        <taxon>Ascomycota</taxon>
        <taxon>Pezizomycotina</taxon>
        <taxon>Leotiomycetes</taxon>
        <taxon>Thelebolales</taxon>
        <taxon>Thelebolaceae</taxon>
        <taxon>Pseudogymnoascus</taxon>
    </lineage>
</organism>
<name>A0A1B8GD95_9PEZI</name>
<dbReference type="RefSeq" id="XP_018127558.1">
    <property type="nucleotide sequence ID" value="XM_018277922.1"/>
</dbReference>